<sequence length="265" mass="27817">MSDAETAGASGCAGRFVWYELMTTDTAAARAFYGSVVGWRMHDAGMPGFEYTLLGTAAGDAGGLMEIPAEARAQGAQPGWIGYIAVDDVDAKTAAVSAAGGKVYREPADIPNVGRFSVVADPQGAVFSLFMGDGSGEMPDVPPGTPGHAGWRELHAGDWEAVFPFYAELFGWTKANSFDMGPMGTYQTFAVGGEPTGGMMTKPEGVPVPAWNYYFLVDGAEAALDRIKAAGGQVLNGPMQVPNDSWIVQGLDPQGAFFSLISHTR</sequence>
<dbReference type="SUPFAM" id="SSF54593">
    <property type="entry name" value="Glyoxalase/Bleomycin resistance protein/Dihydroxybiphenyl dioxygenase"/>
    <property type="match status" value="2"/>
</dbReference>
<accession>A0A6A7Y196</accession>
<evidence type="ECO:0000313" key="3">
    <source>
        <dbReference type="Proteomes" id="UP000332515"/>
    </source>
</evidence>
<name>A0A6A7Y196_9HYPH</name>
<reference evidence="2 3" key="1">
    <citation type="submission" date="2019-09" db="EMBL/GenBank/DDBJ databases">
        <title>Segnochrobactrum spirostomi gen. nov., sp. nov., isolated from the ciliate Spirostomum cf. yagiui and description of a novel family, Segnochrobactraceae fam. nov. within the order Rhizobiales of the class Alphaproteobacteria.</title>
        <authorList>
            <person name="Akter S."/>
            <person name="Shazib S.U.A."/>
            <person name="Shin M.K."/>
        </authorList>
    </citation>
    <scope>NUCLEOTIDE SEQUENCE [LARGE SCALE GENOMIC DNA]</scope>
    <source>
        <strain evidence="2 3">Sp-1</strain>
    </source>
</reference>
<dbReference type="CDD" id="cd07247">
    <property type="entry name" value="SgaA_N_like"/>
    <property type="match status" value="2"/>
</dbReference>
<organism evidence="2 3">
    <name type="scientific">Segnochrobactrum spirostomi</name>
    <dbReference type="NCBI Taxonomy" id="2608987"/>
    <lineage>
        <taxon>Bacteria</taxon>
        <taxon>Pseudomonadati</taxon>
        <taxon>Pseudomonadota</taxon>
        <taxon>Alphaproteobacteria</taxon>
        <taxon>Hyphomicrobiales</taxon>
        <taxon>Segnochrobactraceae</taxon>
        <taxon>Segnochrobactrum</taxon>
    </lineage>
</organism>
<gene>
    <name evidence="2" type="ORF">F0357_03165</name>
</gene>
<comment type="caution">
    <text evidence="2">The sequence shown here is derived from an EMBL/GenBank/DDBJ whole genome shotgun (WGS) entry which is preliminary data.</text>
</comment>
<feature type="domain" description="VOC" evidence="1">
    <location>
        <begin position="15"/>
        <end position="132"/>
    </location>
</feature>
<dbReference type="AlphaFoldDB" id="A0A6A7Y196"/>
<dbReference type="EMBL" id="VWNA01000001">
    <property type="protein sequence ID" value="MQT11689.1"/>
    <property type="molecule type" value="Genomic_DNA"/>
</dbReference>
<protein>
    <submittedName>
        <fullName evidence="2">VOC family protein</fullName>
    </submittedName>
</protein>
<dbReference type="InterPro" id="IPR037523">
    <property type="entry name" value="VOC_core"/>
</dbReference>
<dbReference type="PANTHER" id="PTHR33993:SF14">
    <property type="entry name" value="GB|AAF24581.1"/>
    <property type="match status" value="1"/>
</dbReference>
<dbReference type="Gene3D" id="3.10.180.10">
    <property type="entry name" value="2,3-Dihydroxybiphenyl 1,2-Dioxygenase, domain 1"/>
    <property type="match status" value="2"/>
</dbReference>
<feature type="domain" description="VOC" evidence="1">
    <location>
        <begin position="148"/>
        <end position="263"/>
    </location>
</feature>
<dbReference type="PANTHER" id="PTHR33993">
    <property type="entry name" value="GLYOXALASE-RELATED"/>
    <property type="match status" value="1"/>
</dbReference>
<dbReference type="RefSeq" id="WP_153478645.1">
    <property type="nucleotide sequence ID" value="NZ_VWNA01000001.1"/>
</dbReference>
<proteinExistence type="predicted"/>
<dbReference type="Pfam" id="PF00903">
    <property type="entry name" value="Glyoxalase"/>
    <property type="match status" value="2"/>
</dbReference>
<dbReference type="PROSITE" id="PS51819">
    <property type="entry name" value="VOC"/>
    <property type="match status" value="2"/>
</dbReference>
<evidence type="ECO:0000313" key="2">
    <source>
        <dbReference type="EMBL" id="MQT11689.1"/>
    </source>
</evidence>
<keyword evidence="3" id="KW-1185">Reference proteome</keyword>
<dbReference type="InterPro" id="IPR029068">
    <property type="entry name" value="Glyas_Bleomycin-R_OHBP_Dase"/>
</dbReference>
<dbReference type="Proteomes" id="UP000332515">
    <property type="component" value="Unassembled WGS sequence"/>
</dbReference>
<dbReference type="InterPro" id="IPR052164">
    <property type="entry name" value="Anthracycline_SecMetBiosynth"/>
</dbReference>
<evidence type="ECO:0000259" key="1">
    <source>
        <dbReference type="PROSITE" id="PS51819"/>
    </source>
</evidence>
<dbReference type="InterPro" id="IPR004360">
    <property type="entry name" value="Glyas_Fos-R_dOase_dom"/>
</dbReference>